<evidence type="ECO:0000256" key="6">
    <source>
        <dbReference type="ARBA" id="ARBA00022801"/>
    </source>
</evidence>
<dbReference type="PANTHER" id="PTHR43725:SF47">
    <property type="entry name" value="UDP-GLUCOSE 4-EPIMERASE"/>
    <property type="match status" value="1"/>
</dbReference>
<keyword evidence="8" id="KW-0299">Galactose metabolism</keyword>
<dbReference type="EMBL" id="JBCNJP010000010">
    <property type="protein sequence ID" value="KAK9072963.1"/>
    <property type="molecule type" value="Genomic_DNA"/>
</dbReference>
<dbReference type="GO" id="GO:0006012">
    <property type="term" value="P:galactose metabolic process"/>
    <property type="evidence" value="ECO:0007669"/>
    <property type="project" value="UniProtKB-KW"/>
</dbReference>
<dbReference type="Proteomes" id="UP001408789">
    <property type="component" value="Unassembled WGS sequence"/>
</dbReference>
<dbReference type="Pfam" id="PF16363">
    <property type="entry name" value="GDP_Man_Dehyd"/>
    <property type="match status" value="1"/>
</dbReference>
<accession>A0AAP0DH87</accession>
<dbReference type="GO" id="GO:0005829">
    <property type="term" value="C:cytosol"/>
    <property type="evidence" value="ECO:0007669"/>
    <property type="project" value="TreeGrafter"/>
</dbReference>
<protein>
    <recommendedName>
        <fullName evidence="5">UDP-glucose 4-epimerase</fullName>
        <ecNumber evidence="5">5.1.3.2</ecNumber>
    </recommendedName>
</protein>
<dbReference type="SUPFAM" id="SSF51735">
    <property type="entry name" value="NAD(P)-binding Rossmann-fold domains"/>
    <property type="match status" value="1"/>
</dbReference>
<evidence type="ECO:0000256" key="8">
    <source>
        <dbReference type="ARBA" id="ARBA00023144"/>
    </source>
</evidence>
<dbReference type="CDD" id="cd05247">
    <property type="entry name" value="UDP_G4E_1_SDR_e"/>
    <property type="match status" value="1"/>
</dbReference>
<dbReference type="InterPro" id="IPR005886">
    <property type="entry name" value="UDP_G4E"/>
</dbReference>
<sequence length="837" mass="93070">MNLRVELRVAENSSEFQETTTRFQRPPQLIQSNFNLLLLHISLVNSGFRRFRPQIAITTRMTTAPLCILVTGGAGYIGSHTVLQLLLDGYNTVVVDNLGNSSEVAITRVRELAAHRAHNLSFHKMDIRDKPALEQLFASTKFDAVIHFAGLKAVGESVHKPLMYYNNNITGTISLLEVMATHGCKKLVFSSSATVYGWPKELPCTEEFPLSAANPYGRTKLMIEEMCRDIYASDPEWKFLLLRYFNPVGAHPSGRIGEDPLGIPNNLMPFIQHVAVGRQPALQVFGTDYSTKDGTGVRDYIHVVDLADGHTAALVKLFDPKIGCEVYNLGTGKGTSVVEMVSAFEKASGKKIPLVKTGRRPGDAEIVYASTAKAERELNWKAKYGIEEMCRDQWNWASKNPYGYQTQAKKETNTTLSSCDVGAAYLRKLRVESGKLQKARRGGGGGGKTKNKTDFKSSIDLLPSKSVPSFLPSFFPMSLSKIENQEAPNLKKNLDVILSERESFEHCGPSHLTSIDWTNPDHRRSVAACLVQGVYIIERDRQENRQSSEALAPPWWKFFQFDLYGQLIDDADSCIFGAIYKSKDPPSQQTPAYVVAFRGTLIKGNAFSRDLELDIHIIKNGLHQTSRFEIAMQAIRNLVGSQTSKSNIWLTGHSLGSAMALLAGKRMAKSGTFLDSYLFNPPFFSAPLENIKDPNIKHGIRIASSFLTAGLAVAAQIKNANQQRNNMPEDSFLALAGWLPCLYVNPMDHICSEYIGYFEHRKKMEEIGAGGIERLATQHSISGVFLSAIGKESHEPLHLLPSASLTINLTPAVDFKDAHGIHQWWRCDQHLENRVYS</sequence>
<dbReference type="GO" id="GO:0016787">
    <property type="term" value="F:hydrolase activity"/>
    <property type="evidence" value="ECO:0007669"/>
    <property type="project" value="UniProtKB-KW"/>
</dbReference>
<evidence type="ECO:0000256" key="7">
    <source>
        <dbReference type="ARBA" id="ARBA00023027"/>
    </source>
</evidence>
<gene>
    <name evidence="13" type="ORF">SSX86_009399</name>
</gene>
<comment type="catalytic activity">
    <reaction evidence="1">
        <text>UDP-alpha-D-glucose = UDP-alpha-D-galactose</text>
        <dbReference type="Rhea" id="RHEA:22168"/>
        <dbReference type="ChEBI" id="CHEBI:58885"/>
        <dbReference type="ChEBI" id="CHEBI:66914"/>
        <dbReference type="EC" id="5.1.3.2"/>
    </reaction>
</comment>
<evidence type="ECO:0000259" key="11">
    <source>
        <dbReference type="Pfam" id="PF01764"/>
    </source>
</evidence>
<dbReference type="Gene3D" id="3.90.25.10">
    <property type="entry name" value="UDP-galactose 4-epimerase, domain 1"/>
    <property type="match status" value="1"/>
</dbReference>
<comment type="cofactor">
    <cofactor evidence="2">
        <name>NAD(+)</name>
        <dbReference type="ChEBI" id="CHEBI:57540"/>
    </cofactor>
</comment>
<dbReference type="InterPro" id="IPR029058">
    <property type="entry name" value="AB_hydrolase_fold"/>
</dbReference>
<dbReference type="SUPFAM" id="SSF53474">
    <property type="entry name" value="alpha/beta-Hydrolases"/>
    <property type="match status" value="1"/>
</dbReference>
<dbReference type="NCBIfam" id="NF007956">
    <property type="entry name" value="PRK10675.1"/>
    <property type="match status" value="1"/>
</dbReference>
<comment type="pathway">
    <text evidence="3">Carbohydrate metabolism; galactose metabolism.</text>
</comment>
<dbReference type="FunFam" id="3.40.50.720:FF:000040">
    <property type="entry name" value="UDP-glucose 4-epimerase"/>
    <property type="match status" value="1"/>
</dbReference>
<keyword evidence="6" id="KW-0378">Hydrolase</keyword>
<evidence type="ECO:0000256" key="3">
    <source>
        <dbReference type="ARBA" id="ARBA00004947"/>
    </source>
</evidence>
<evidence type="ECO:0000256" key="4">
    <source>
        <dbReference type="ARBA" id="ARBA00007637"/>
    </source>
</evidence>
<dbReference type="Gene3D" id="3.40.50.720">
    <property type="entry name" value="NAD(P)-binding Rossmann-like Domain"/>
    <property type="match status" value="1"/>
</dbReference>
<evidence type="ECO:0000256" key="10">
    <source>
        <dbReference type="ARBA" id="ARBA00023277"/>
    </source>
</evidence>
<dbReference type="EC" id="5.1.3.2" evidence="5"/>
<evidence type="ECO:0000313" key="14">
    <source>
        <dbReference type="Proteomes" id="UP001408789"/>
    </source>
</evidence>
<evidence type="ECO:0000256" key="9">
    <source>
        <dbReference type="ARBA" id="ARBA00023235"/>
    </source>
</evidence>
<dbReference type="GO" id="GO:0003978">
    <property type="term" value="F:UDP-glucose 4-epimerase activity"/>
    <property type="evidence" value="ECO:0007669"/>
    <property type="project" value="UniProtKB-EC"/>
</dbReference>
<dbReference type="AlphaFoldDB" id="A0AAP0DH87"/>
<evidence type="ECO:0000256" key="5">
    <source>
        <dbReference type="ARBA" id="ARBA00013189"/>
    </source>
</evidence>
<feature type="domain" description="Fungal lipase-type" evidence="11">
    <location>
        <begin position="632"/>
        <end position="673"/>
    </location>
</feature>
<dbReference type="PANTHER" id="PTHR43725">
    <property type="entry name" value="UDP-GLUCOSE 4-EPIMERASE"/>
    <property type="match status" value="1"/>
</dbReference>
<dbReference type="Pfam" id="PF01764">
    <property type="entry name" value="Lipase_3"/>
    <property type="match status" value="1"/>
</dbReference>
<keyword evidence="10" id="KW-0119">Carbohydrate metabolism</keyword>
<evidence type="ECO:0000256" key="2">
    <source>
        <dbReference type="ARBA" id="ARBA00001911"/>
    </source>
</evidence>
<dbReference type="InterPro" id="IPR016040">
    <property type="entry name" value="NAD(P)-bd_dom"/>
</dbReference>
<evidence type="ECO:0000256" key="1">
    <source>
        <dbReference type="ARBA" id="ARBA00000083"/>
    </source>
</evidence>
<keyword evidence="9" id="KW-0413">Isomerase</keyword>
<organism evidence="13 14">
    <name type="scientific">Deinandra increscens subsp. villosa</name>
    <dbReference type="NCBI Taxonomy" id="3103831"/>
    <lineage>
        <taxon>Eukaryota</taxon>
        <taxon>Viridiplantae</taxon>
        <taxon>Streptophyta</taxon>
        <taxon>Embryophyta</taxon>
        <taxon>Tracheophyta</taxon>
        <taxon>Spermatophyta</taxon>
        <taxon>Magnoliopsida</taxon>
        <taxon>eudicotyledons</taxon>
        <taxon>Gunneridae</taxon>
        <taxon>Pentapetalae</taxon>
        <taxon>asterids</taxon>
        <taxon>campanulids</taxon>
        <taxon>Asterales</taxon>
        <taxon>Asteraceae</taxon>
        <taxon>Asteroideae</taxon>
        <taxon>Heliantheae alliance</taxon>
        <taxon>Madieae</taxon>
        <taxon>Madiinae</taxon>
        <taxon>Deinandra</taxon>
    </lineage>
</organism>
<dbReference type="FunFam" id="3.90.25.10:FF:000060">
    <property type="entry name" value="UDP-glucose 4-epimerase 4"/>
    <property type="match status" value="1"/>
</dbReference>
<dbReference type="NCBIfam" id="TIGR01179">
    <property type="entry name" value="galE"/>
    <property type="match status" value="1"/>
</dbReference>
<name>A0AAP0DH87_9ASTR</name>
<reference evidence="13 14" key="1">
    <citation type="submission" date="2024-04" db="EMBL/GenBank/DDBJ databases">
        <title>The reference genome of an endangered Asteraceae, Deinandra increscens subsp. villosa, native to the Central Coast of California.</title>
        <authorList>
            <person name="Guilliams M."/>
            <person name="Hasenstab-Lehman K."/>
            <person name="Meyer R."/>
            <person name="Mcevoy S."/>
        </authorList>
    </citation>
    <scope>NUCLEOTIDE SEQUENCE [LARGE SCALE GENOMIC DNA]</scope>
    <source>
        <tissue evidence="13">Leaf</tissue>
    </source>
</reference>
<dbReference type="Gene3D" id="3.40.50.1820">
    <property type="entry name" value="alpha/beta hydrolase"/>
    <property type="match status" value="1"/>
</dbReference>
<comment type="similarity">
    <text evidence="4">Belongs to the NAD(P)-dependent epimerase/dehydratase family.</text>
</comment>
<keyword evidence="14" id="KW-1185">Reference proteome</keyword>
<proteinExistence type="inferred from homology"/>
<evidence type="ECO:0000313" key="13">
    <source>
        <dbReference type="EMBL" id="KAK9072963.1"/>
    </source>
</evidence>
<dbReference type="InterPro" id="IPR002921">
    <property type="entry name" value="Fungal_lipase-type"/>
</dbReference>
<dbReference type="InterPro" id="IPR036291">
    <property type="entry name" value="NAD(P)-bd_dom_sf"/>
</dbReference>
<comment type="caution">
    <text evidence="13">The sequence shown here is derived from an EMBL/GenBank/DDBJ whole genome shotgun (WGS) entry which is preliminary data.</text>
</comment>
<evidence type="ECO:0000259" key="12">
    <source>
        <dbReference type="Pfam" id="PF16363"/>
    </source>
</evidence>
<feature type="domain" description="NAD(P)-binding" evidence="12">
    <location>
        <begin position="69"/>
        <end position="392"/>
    </location>
</feature>
<dbReference type="GO" id="GO:0006629">
    <property type="term" value="P:lipid metabolic process"/>
    <property type="evidence" value="ECO:0007669"/>
    <property type="project" value="InterPro"/>
</dbReference>
<keyword evidence="7" id="KW-0520">NAD</keyword>